<keyword evidence="5" id="KW-1185">Reference proteome</keyword>
<reference evidence="4" key="2">
    <citation type="submission" date="2020-09" db="EMBL/GenBank/DDBJ databases">
        <authorList>
            <person name="Sun Q."/>
            <person name="Sedlacek I."/>
        </authorList>
    </citation>
    <scope>NUCLEOTIDE SEQUENCE</scope>
    <source>
        <strain evidence="4">CCM 7905</strain>
    </source>
</reference>
<keyword evidence="2" id="KW-0560">Oxidoreductase</keyword>
<dbReference type="Pfam" id="PF00106">
    <property type="entry name" value="adh_short"/>
    <property type="match status" value="1"/>
</dbReference>
<dbReference type="Proteomes" id="UP000654257">
    <property type="component" value="Unassembled WGS sequence"/>
</dbReference>
<gene>
    <name evidence="4" type="ORF">GCM10007304_30570</name>
</gene>
<dbReference type="PRINTS" id="PR00080">
    <property type="entry name" value="SDRFAMILY"/>
</dbReference>
<proteinExistence type="inferred from homology"/>
<dbReference type="PANTHER" id="PTHR43669:SF12">
    <property type="entry name" value="BLR5618 PROTEIN"/>
    <property type="match status" value="1"/>
</dbReference>
<dbReference type="PROSITE" id="PS00061">
    <property type="entry name" value="ADH_SHORT"/>
    <property type="match status" value="1"/>
</dbReference>
<accession>A0A917FYP9</accession>
<evidence type="ECO:0000313" key="5">
    <source>
        <dbReference type="Proteomes" id="UP000654257"/>
    </source>
</evidence>
<dbReference type="InterPro" id="IPR036291">
    <property type="entry name" value="NAD(P)-bd_dom_sf"/>
</dbReference>
<dbReference type="EMBL" id="BMCU01000003">
    <property type="protein sequence ID" value="GGG14406.1"/>
    <property type="molecule type" value="Genomic_DNA"/>
</dbReference>
<dbReference type="SUPFAM" id="SSF51735">
    <property type="entry name" value="NAD(P)-binding Rossmann-fold domains"/>
    <property type="match status" value="1"/>
</dbReference>
<comment type="caution">
    <text evidence="4">The sequence shown here is derived from an EMBL/GenBank/DDBJ whole genome shotgun (WGS) entry which is preliminary data.</text>
</comment>
<reference evidence="4" key="1">
    <citation type="journal article" date="2014" name="Int. J. Syst. Evol. Microbiol.">
        <title>Complete genome sequence of Corynebacterium casei LMG S-19264T (=DSM 44701T), isolated from a smear-ripened cheese.</title>
        <authorList>
            <consortium name="US DOE Joint Genome Institute (JGI-PGF)"/>
            <person name="Walter F."/>
            <person name="Albersmeier A."/>
            <person name="Kalinowski J."/>
            <person name="Ruckert C."/>
        </authorList>
    </citation>
    <scope>NUCLEOTIDE SEQUENCE</scope>
    <source>
        <strain evidence="4">CCM 7905</strain>
    </source>
</reference>
<dbReference type="CDD" id="cd05233">
    <property type="entry name" value="SDR_c"/>
    <property type="match status" value="1"/>
</dbReference>
<dbReference type="Gene3D" id="3.40.50.720">
    <property type="entry name" value="NAD(P)-binding Rossmann-like Domain"/>
    <property type="match status" value="1"/>
</dbReference>
<evidence type="ECO:0000256" key="2">
    <source>
        <dbReference type="ARBA" id="ARBA00023002"/>
    </source>
</evidence>
<comment type="similarity">
    <text evidence="1 3">Belongs to the short-chain dehydrogenases/reductases (SDR) family.</text>
</comment>
<dbReference type="AlphaFoldDB" id="A0A917FYP9"/>
<dbReference type="GO" id="GO:0016491">
    <property type="term" value="F:oxidoreductase activity"/>
    <property type="evidence" value="ECO:0007669"/>
    <property type="project" value="UniProtKB-KW"/>
</dbReference>
<organism evidence="4 5">
    <name type="scientific">Rhodococcoides trifolii</name>
    <dbReference type="NCBI Taxonomy" id="908250"/>
    <lineage>
        <taxon>Bacteria</taxon>
        <taxon>Bacillati</taxon>
        <taxon>Actinomycetota</taxon>
        <taxon>Actinomycetes</taxon>
        <taxon>Mycobacteriales</taxon>
        <taxon>Nocardiaceae</taxon>
        <taxon>Rhodococcoides</taxon>
    </lineage>
</organism>
<name>A0A917FYP9_9NOCA</name>
<dbReference type="FunFam" id="3.40.50.720:FF:000084">
    <property type="entry name" value="Short-chain dehydrogenase reductase"/>
    <property type="match status" value="1"/>
</dbReference>
<protein>
    <submittedName>
        <fullName evidence="4">3-oxoacyl-ACP reductase</fullName>
    </submittedName>
</protein>
<dbReference type="PANTHER" id="PTHR43669">
    <property type="entry name" value="5-KETO-D-GLUCONATE 5-REDUCTASE"/>
    <property type="match status" value="1"/>
</dbReference>
<dbReference type="InterPro" id="IPR020904">
    <property type="entry name" value="Sc_DH/Rdtase_CS"/>
</dbReference>
<dbReference type="InterPro" id="IPR002347">
    <property type="entry name" value="SDR_fam"/>
</dbReference>
<evidence type="ECO:0000256" key="1">
    <source>
        <dbReference type="ARBA" id="ARBA00006484"/>
    </source>
</evidence>
<evidence type="ECO:0000313" key="4">
    <source>
        <dbReference type="EMBL" id="GGG14406.1"/>
    </source>
</evidence>
<evidence type="ECO:0000256" key="3">
    <source>
        <dbReference type="RuleBase" id="RU000363"/>
    </source>
</evidence>
<sequence>MENIMTDSERGPQVVVVTGAGSGLGRAMSVALLDAGHHVVLVGRNRSTLEETAAGRGHADIAVADVTSDRSVCSLFATVVERFGRLDVLVNNAGTFGPAASVDNLDVDAWNTTVAVNLTGVFLCAREAMRIMKAQDPRGGRIINNGSISAHTPRPSSAAYTATKHGVSGLTKSISLDGRAFDICCTQIDIGNAATDMTSGIGHAVLQPDGSTRAEPTFDPRHVADTIVHLVDLPLDVTVPTLTIMANRMPYVGRG</sequence>
<dbReference type="PRINTS" id="PR00081">
    <property type="entry name" value="GDHRDH"/>
</dbReference>